<reference evidence="2" key="1">
    <citation type="submission" date="2015-09" db="EMBL/GenBank/DDBJ databases">
        <authorList>
            <person name="Daims H."/>
        </authorList>
    </citation>
    <scope>NUCLEOTIDE SEQUENCE [LARGE SCALE GENOMIC DNA]</scope>
</reference>
<dbReference type="STRING" id="1715989.NITINOP_0744"/>
<organism evidence="1 2">
    <name type="scientific">Candidatus Nitrospira inopinata</name>
    <dbReference type="NCBI Taxonomy" id="1715989"/>
    <lineage>
        <taxon>Bacteria</taxon>
        <taxon>Pseudomonadati</taxon>
        <taxon>Nitrospirota</taxon>
        <taxon>Nitrospiria</taxon>
        <taxon>Nitrospirales</taxon>
        <taxon>Nitrospiraceae</taxon>
        <taxon>Nitrospira</taxon>
    </lineage>
</organism>
<proteinExistence type="predicted"/>
<evidence type="ECO:0000313" key="2">
    <source>
        <dbReference type="Proteomes" id="UP000066284"/>
    </source>
</evidence>
<evidence type="ECO:0008006" key="3">
    <source>
        <dbReference type="Google" id="ProtNLM"/>
    </source>
</evidence>
<evidence type="ECO:0000313" key="1">
    <source>
        <dbReference type="EMBL" id="CUQ65719.1"/>
    </source>
</evidence>
<keyword evidence="2" id="KW-1185">Reference proteome</keyword>
<dbReference type="EMBL" id="LN885086">
    <property type="protein sequence ID" value="CUQ65719.1"/>
    <property type="molecule type" value="Genomic_DNA"/>
</dbReference>
<dbReference type="Proteomes" id="UP000066284">
    <property type="component" value="Chromosome 1"/>
</dbReference>
<protein>
    <recommendedName>
        <fullName evidence="3">Lipoprotein</fullName>
    </recommendedName>
</protein>
<name>A0A0S4KMX2_9BACT</name>
<dbReference type="AlphaFoldDB" id="A0A0S4KMX2"/>
<gene>
    <name evidence="1" type="ORF">NITINOP_0744</name>
</gene>
<accession>A0A0S4KMX2</accession>
<sequence length="223" mass="23747">MNGEGIVKQTWMSWIGGVGLATIVGCAGTGEVIPIHLRGVAQTTEKAAVQPQPVRVAIGPFEDGRQHRTNLGVRTHLWGGVSYFDVPGSKLTEAVTQALKEHLVAKGWQVVSTQGGDQKGGKTEADVILAGRVEDCAVHAKSGFGFTAITARAKVTIQATNVADGSVVRMVLNGKGAEDVFWFDPEDVEAVINEVLADSFSRLIQDTTVDQRKLRLKASLTVS</sequence>
<dbReference type="KEGG" id="nio:NITINOP_0744"/>